<gene>
    <name evidence="1" type="ORF">INT46_002297</name>
</gene>
<comment type="caution">
    <text evidence="1">The sequence shown here is derived from an EMBL/GenBank/DDBJ whole genome shotgun (WGS) entry which is preliminary data.</text>
</comment>
<dbReference type="AlphaFoldDB" id="A0A8H7QC82"/>
<evidence type="ECO:0000313" key="1">
    <source>
        <dbReference type="EMBL" id="KAG2189792.1"/>
    </source>
</evidence>
<evidence type="ECO:0000313" key="2">
    <source>
        <dbReference type="Proteomes" id="UP000650833"/>
    </source>
</evidence>
<organism evidence="1 2">
    <name type="scientific">Mucor plumbeus</name>
    <dbReference type="NCBI Taxonomy" id="97098"/>
    <lineage>
        <taxon>Eukaryota</taxon>
        <taxon>Fungi</taxon>
        <taxon>Fungi incertae sedis</taxon>
        <taxon>Mucoromycota</taxon>
        <taxon>Mucoromycotina</taxon>
        <taxon>Mucoromycetes</taxon>
        <taxon>Mucorales</taxon>
        <taxon>Mucorineae</taxon>
        <taxon>Mucoraceae</taxon>
        <taxon>Mucor</taxon>
    </lineage>
</organism>
<accession>A0A8H7QC82</accession>
<dbReference type="OrthoDB" id="2244820at2759"/>
<keyword evidence="2" id="KW-1185">Reference proteome</keyword>
<dbReference type="Proteomes" id="UP000650833">
    <property type="component" value="Unassembled WGS sequence"/>
</dbReference>
<protein>
    <submittedName>
        <fullName evidence="1">Uncharacterized protein</fullName>
    </submittedName>
</protein>
<sequence>MDYNSTALLQRRRNIYMHNICHTENEGYIARNNRSRNHINVLPTYIIINDNDNQNEIASNPNIHDDEYHLSNSDPIISNVGYDGDTYMEDAPIDTEHNFDGAEVNANYFENVNLNIPYKTSGTFIDDDDPVCVYDDRSTYQNMKKFELYSIHLADLVAEDYDIMMQEAPDSQIMHGTYDTCANGCKLYNVNDEQDVCSECGSGRFDENDRPIQKMKILSIFFDDEVYQQLINQGKFQNPDDIAVMLLKTRYRQTYHIQLAITPGPSKSSLNTFLMPILAELHYLEQNGMLLQKLGEIICRAKVYLVLNGGDIPAINLVSHVAPHQNFYPCRICVQKAEHPENRNHDMYLRRTGSELRTLHEYTYGDPHRRISGSSIFSGLDLYSGLLFYPLDEMHTILRGVGQHSDEYERELYPFFIDKHTMADIGNAIKATRKYIPVKFEGPFLNIVKQTRGTRAVDLEDFLLYIIPTLIVPKLSTRDAQQAVLKLVRGCAISLKWDLSMNDLNEMDTCFAVFFGFCNDKINQKQLSASVFNPVVHYLSHVSYMCRNLGPSRVYSIRSQETAIGYFKNTITGTVKTQAQVSNLIEKVAIRSFLYQSLDIVEEGNIIRPPAFDKSSYLNNLDDENCTAQFWIPFKTVQLCNDDEEFEGVQISKFRKALSKYYRREFLDDRISIVGCIDFILAGRVRFNDFTIITSIYYTRINREFNRAGYYVFFDSLYLTPQSENRRKWFVEEVLFFFKHIFRNHTYFLAFVHVMKRNTTAPHDKAIPVVDKGSQNIAPKFAVISVTNNIKCQVGLIKYIGSRTKFPVVVPSHVFDADMSVDAGNIVNL</sequence>
<name>A0A8H7QC82_9FUNG</name>
<dbReference type="EMBL" id="JAEPRC010001186">
    <property type="protein sequence ID" value="KAG2189792.1"/>
    <property type="molecule type" value="Genomic_DNA"/>
</dbReference>
<proteinExistence type="predicted"/>
<reference evidence="1" key="1">
    <citation type="submission" date="2020-12" db="EMBL/GenBank/DDBJ databases">
        <title>Metabolic potential, ecology and presence of endohyphal bacteria is reflected in genomic diversity of Mucoromycotina.</title>
        <authorList>
            <person name="Muszewska A."/>
            <person name="Okrasinska A."/>
            <person name="Steczkiewicz K."/>
            <person name="Drgas O."/>
            <person name="Orlowska M."/>
            <person name="Perlinska-Lenart U."/>
            <person name="Aleksandrzak-Piekarczyk T."/>
            <person name="Szatraj K."/>
            <person name="Zielenkiewicz U."/>
            <person name="Pilsyk S."/>
            <person name="Malc E."/>
            <person name="Mieczkowski P."/>
            <person name="Kruszewska J.S."/>
            <person name="Biernat P."/>
            <person name="Pawlowska J."/>
        </authorList>
    </citation>
    <scope>NUCLEOTIDE SEQUENCE</scope>
    <source>
        <strain evidence="1">CBS 226.32</strain>
    </source>
</reference>